<reference evidence="2" key="2">
    <citation type="journal article" date="2006" name="BMC Biol.">
        <title>The complete chloroplast DNA sequence of the green alga Oltmannsiellopsis viridis reveals a distinctive quadripartite architecture in the chloroplast genome of early diverging ulvophytes.</title>
        <authorList>
            <person name="Pombert J.F."/>
            <person name="Lemieux C."/>
            <person name="Turmel M."/>
        </authorList>
    </citation>
    <scope>NUCLEOTIDE SEQUENCE</scope>
    <source>
        <strain evidence="2">SAG 4.90</strain>
    </source>
</reference>
<dbReference type="Gene3D" id="3.10.28.10">
    <property type="entry name" value="Homing endonucleases"/>
    <property type="match status" value="2"/>
</dbReference>
<dbReference type="AlphaFoldDB" id="Q9BBN5"/>
<dbReference type="GO" id="GO:0004519">
    <property type="term" value="F:endonuclease activity"/>
    <property type="evidence" value="ECO:0007669"/>
    <property type="project" value="InterPro"/>
</dbReference>
<dbReference type="InterPro" id="IPR004860">
    <property type="entry name" value="LAGLIDADG_dom"/>
</dbReference>
<evidence type="ECO:0000259" key="1">
    <source>
        <dbReference type="Pfam" id="PF03161"/>
    </source>
</evidence>
<name>Q9BBN5_SARMC</name>
<feature type="domain" description="Homing endonuclease LAGLIDADG" evidence="1">
    <location>
        <begin position="14"/>
        <end position="185"/>
    </location>
</feature>
<dbReference type="SUPFAM" id="SSF55608">
    <property type="entry name" value="Homing endonucleases"/>
    <property type="match status" value="1"/>
</dbReference>
<keyword evidence="2" id="KW-0150">Chloroplast</keyword>
<dbReference type="GO" id="GO:0045292">
    <property type="term" value="P:mRNA cis splicing, via spliceosome"/>
    <property type="evidence" value="ECO:0007669"/>
    <property type="project" value="TreeGrafter"/>
</dbReference>
<dbReference type="GO" id="GO:0000373">
    <property type="term" value="P:Group II intron splicing"/>
    <property type="evidence" value="ECO:0007669"/>
    <property type="project" value="TreeGrafter"/>
</dbReference>
<dbReference type="PANTHER" id="PTHR47539">
    <property type="entry name" value="PENTATRICOPEPTIDE REPEAT-CONTAINING PROTEIN OTP51, CHLOROPLASTIC"/>
    <property type="match status" value="1"/>
</dbReference>
<sequence length="213" mass="25183">MVEQTRKLLTALQREVLIGILLGDANLQTENQGKTYRLRVSQSEKHKLYVFHLYQIFKELTDSEPIEYSFSDSRNPGKVSKRWSFSTVQLSSLRFYGQQFYGPNGKKLPRLIHRWLMPRSIAYWYMDDGAQKWKGRSLAVRFCTDNFTRSEVQTLSKLLERSYSLKTSIQKQRNQFRIYVSSDSFFQLKTLIYPYLHPSMLFKFPEGDHSLPV</sequence>
<protein>
    <recommendedName>
        <fullName evidence="1">Homing endonuclease LAGLIDADG domain-containing protein</fullName>
    </recommendedName>
</protein>
<accession>Q9BBN5</accession>
<dbReference type="InterPro" id="IPR027434">
    <property type="entry name" value="Homing_endonucl"/>
</dbReference>
<dbReference type="GO" id="GO:0048564">
    <property type="term" value="P:photosystem I assembly"/>
    <property type="evidence" value="ECO:0007669"/>
    <property type="project" value="TreeGrafter"/>
</dbReference>
<dbReference type="PANTHER" id="PTHR47539:SF1">
    <property type="entry name" value="PENTATRICOPEPTIDE REPEAT-CONTAINING PROTEIN OTP51, CHLOROPLASTIC"/>
    <property type="match status" value="1"/>
</dbReference>
<reference evidence="2" key="1">
    <citation type="journal article" date="2001" name="Nucleic Acids Res.">
        <title>Rapid evolution of the DNA-binding site in LAGLIDADG homing endonucleases.</title>
        <authorList>
            <person name="Lucas P."/>
            <person name="Otis C."/>
            <person name="Mercier J.P."/>
            <person name="Turmel M."/>
            <person name="Lemieux C."/>
        </authorList>
    </citation>
    <scope>NUCLEOTIDE SEQUENCE</scope>
    <source>
        <strain evidence="2">SAG 4.90</strain>
    </source>
</reference>
<geneLocation type="chloroplast" evidence="2"/>
<organism evidence="2">
    <name type="scientific">Sarcinofilum mucosum</name>
    <name type="common">Green alga</name>
    <name type="synonym">Pseudoschizomeris mucosa</name>
    <dbReference type="NCBI Taxonomy" id="141643"/>
    <lineage>
        <taxon>Eukaryota</taxon>
        <taxon>Viridiplantae</taxon>
        <taxon>Chlorophyta</taxon>
        <taxon>core chlorophytes</taxon>
        <taxon>Ulvophyceae</taxon>
        <taxon>OUU clade</taxon>
        <taxon>Ulotrichales</taxon>
        <taxon>Sarcinofilaceae</taxon>
        <taxon>Sarcinofilum</taxon>
    </lineage>
</organism>
<dbReference type="EMBL" id="AY008341">
    <property type="protein sequence ID" value="AAG61151.1"/>
    <property type="molecule type" value="Genomic_DNA"/>
</dbReference>
<evidence type="ECO:0000313" key="2">
    <source>
        <dbReference type="EMBL" id="AAG61151.1"/>
    </source>
</evidence>
<dbReference type="Pfam" id="PF03161">
    <property type="entry name" value="LAGLIDADG_2"/>
    <property type="match status" value="1"/>
</dbReference>
<gene>
    <name evidence="2" type="primary">rrnL</name>
</gene>
<dbReference type="InterPro" id="IPR052500">
    <property type="entry name" value="Chloro/Mito_RNA_Process"/>
</dbReference>
<proteinExistence type="predicted"/>
<keyword evidence="2" id="KW-0934">Plastid</keyword>